<feature type="transmembrane region" description="Helical" evidence="2">
    <location>
        <begin position="20"/>
        <end position="38"/>
    </location>
</feature>
<keyword evidence="2" id="KW-0472">Membrane</keyword>
<keyword evidence="4" id="KW-1185">Reference proteome</keyword>
<gene>
    <name evidence="3" type="ORF">R1T40_11185</name>
</gene>
<organism evidence="3 4">
    <name type="scientific">Tritonibacter scottomollicae</name>
    <name type="common">Epibacterium scottomollicae</name>
    <dbReference type="NCBI Taxonomy" id="483013"/>
    <lineage>
        <taxon>Bacteria</taxon>
        <taxon>Pseudomonadati</taxon>
        <taxon>Pseudomonadota</taxon>
        <taxon>Alphaproteobacteria</taxon>
        <taxon>Rhodobacterales</taxon>
        <taxon>Paracoccaceae</taxon>
        <taxon>Tritonibacter</taxon>
    </lineage>
</organism>
<reference evidence="3 4" key="1">
    <citation type="submission" date="2023-10" db="EMBL/GenBank/DDBJ databases">
        <title>Eight complete genome sequences of bacteria isolated from laboratory stock of Giant Kelp gametophytes.</title>
        <authorList>
            <person name="Tolentino B."/>
            <person name="Nuzhdin S."/>
        </authorList>
    </citation>
    <scope>NUCLEOTIDE SEQUENCE [LARGE SCALE GENOMIC DNA]</scope>
    <source>
        <strain evidence="3 4">LC.270.F.C4</strain>
    </source>
</reference>
<name>A0ABZ0HBT3_TRISK</name>
<evidence type="ECO:0000256" key="1">
    <source>
        <dbReference type="SAM" id="MobiDB-lite"/>
    </source>
</evidence>
<dbReference type="Proteomes" id="UP001302666">
    <property type="component" value="Chromosome"/>
</dbReference>
<proteinExistence type="predicted"/>
<dbReference type="EMBL" id="CP136704">
    <property type="protein sequence ID" value="WOI31534.1"/>
    <property type="molecule type" value="Genomic_DNA"/>
</dbReference>
<keyword evidence="2" id="KW-0812">Transmembrane</keyword>
<keyword evidence="2" id="KW-1133">Transmembrane helix</keyword>
<feature type="region of interest" description="Disordered" evidence="1">
    <location>
        <begin position="55"/>
        <end position="76"/>
    </location>
</feature>
<evidence type="ECO:0000313" key="4">
    <source>
        <dbReference type="Proteomes" id="UP001302666"/>
    </source>
</evidence>
<sequence length="76" mass="7941">MIKFFKNFRKDEDGAVTVDWVVLTAAVAVLGTLVYSQISQGVTDMTSSTSTFLSDHDSDSYLAGDGAGEGEGGEGS</sequence>
<feature type="compositionally biased region" description="Gly residues" evidence="1">
    <location>
        <begin position="65"/>
        <end position="76"/>
    </location>
</feature>
<accession>A0ABZ0HBT3</accession>
<evidence type="ECO:0000313" key="3">
    <source>
        <dbReference type="EMBL" id="WOI31534.1"/>
    </source>
</evidence>
<evidence type="ECO:0000256" key="2">
    <source>
        <dbReference type="SAM" id="Phobius"/>
    </source>
</evidence>
<dbReference type="RefSeq" id="WP_317384143.1">
    <property type="nucleotide sequence ID" value="NZ_CP136704.1"/>
</dbReference>
<protein>
    <submittedName>
        <fullName evidence="3">Pilus assembly protein</fullName>
    </submittedName>
</protein>